<dbReference type="EMBL" id="MN911169">
    <property type="protein sequence ID" value="QOW38674.1"/>
    <property type="molecule type" value="Genomic_DNA"/>
</dbReference>
<proteinExistence type="predicted"/>
<dbReference type="RefSeq" id="YP_010032940.1">
    <property type="nucleotide sequence ID" value="NC_053882.1"/>
</dbReference>
<organism evidence="1">
    <name type="scientific">Protaeolidiella atra</name>
    <dbReference type="NCBI Taxonomy" id="1154746"/>
    <lineage>
        <taxon>Eukaryota</taxon>
        <taxon>Metazoa</taxon>
        <taxon>Spiralia</taxon>
        <taxon>Lophotrochozoa</taxon>
        <taxon>Mollusca</taxon>
        <taxon>Gastropoda</taxon>
        <taxon>Heterobranchia</taxon>
        <taxon>Euthyneura</taxon>
        <taxon>Nudipleura</taxon>
        <taxon>Nudibranchia</taxon>
        <taxon>Cladobranchia</taxon>
        <taxon>Aeolidioidea</taxon>
        <taxon>Aeolidiidae</taxon>
        <taxon>Protaeolidiella</taxon>
    </lineage>
</organism>
<gene>
    <name evidence="1" type="primary">ATP8</name>
</gene>
<dbReference type="CTD" id="4509"/>
<geneLocation type="mitochondrion" evidence="1"/>
<reference evidence="1" key="1">
    <citation type="submission" date="2020-01" db="EMBL/GenBank/DDBJ databases">
        <authorList>
            <person name="Do T.D."/>
            <person name="Kim C.-B."/>
        </authorList>
    </citation>
    <scope>NUCLEOTIDE SEQUENCE</scope>
</reference>
<evidence type="ECO:0000313" key="1">
    <source>
        <dbReference type="EMBL" id="QOW38674.1"/>
    </source>
</evidence>
<name>A0A7S7AAU7_9GAST</name>
<protein>
    <submittedName>
        <fullName evidence="1">ATP synthase F0 subunit 8</fullName>
    </submittedName>
</protein>
<keyword evidence="1" id="KW-0496">Mitochondrion</keyword>
<sequence>MPQLSPMMGFLFMIVVLMLLLTFLASISVPTPKVQSSEIKQSTDTPYLIF</sequence>
<dbReference type="GeneID" id="63378912"/>
<dbReference type="AlphaFoldDB" id="A0A7S7AAU7"/>
<accession>A0A7S7AAU7</accession>